<sequence>MAILKAFHSQAGHVAGLRMRAILAWLCLLPALRLKAEDLDSNCNLSESEGADLALLQSSKLHDSSRSQARLEALLQRASEACPKATEEFMGAQKIAGQRILFSRILGPYFLHPTYLHATF</sequence>
<dbReference type="EMBL" id="CAJNDS010002523">
    <property type="protein sequence ID" value="CAE7510051.1"/>
    <property type="molecule type" value="Genomic_DNA"/>
</dbReference>
<organism evidence="2 3">
    <name type="scientific">Symbiodinium natans</name>
    <dbReference type="NCBI Taxonomy" id="878477"/>
    <lineage>
        <taxon>Eukaryota</taxon>
        <taxon>Sar</taxon>
        <taxon>Alveolata</taxon>
        <taxon>Dinophyceae</taxon>
        <taxon>Suessiales</taxon>
        <taxon>Symbiodiniaceae</taxon>
        <taxon>Symbiodinium</taxon>
    </lineage>
</organism>
<feature type="chain" id="PRO_5032520853" evidence="1">
    <location>
        <begin position="37"/>
        <end position="120"/>
    </location>
</feature>
<protein>
    <submittedName>
        <fullName evidence="2">Uncharacterized protein</fullName>
    </submittedName>
</protein>
<name>A0A812T7Z4_9DINO</name>
<keyword evidence="3" id="KW-1185">Reference proteome</keyword>
<evidence type="ECO:0000313" key="3">
    <source>
        <dbReference type="Proteomes" id="UP000604046"/>
    </source>
</evidence>
<reference evidence="2" key="1">
    <citation type="submission" date="2021-02" db="EMBL/GenBank/DDBJ databases">
        <authorList>
            <person name="Dougan E. K."/>
            <person name="Rhodes N."/>
            <person name="Thang M."/>
            <person name="Chan C."/>
        </authorList>
    </citation>
    <scope>NUCLEOTIDE SEQUENCE</scope>
</reference>
<evidence type="ECO:0000256" key="1">
    <source>
        <dbReference type="SAM" id="SignalP"/>
    </source>
</evidence>
<dbReference type="AlphaFoldDB" id="A0A812T7Z4"/>
<accession>A0A812T7Z4</accession>
<feature type="signal peptide" evidence="1">
    <location>
        <begin position="1"/>
        <end position="36"/>
    </location>
</feature>
<dbReference type="Proteomes" id="UP000604046">
    <property type="component" value="Unassembled WGS sequence"/>
</dbReference>
<gene>
    <name evidence="2" type="ORF">SNAT2548_LOCUS28559</name>
</gene>
<evidence type="ECO:0000313" key="2">
    <source>
        <dbReference type="EMBL" id="CAE7510051.1"/>
    </source>
</evidence>
<comment type="caution">
    <text evidence="2">The sequence shown here is derived from an EMBL/GenBank/DDBJ whole genome shotgun (WGS) entry which is preliminary data.</text>
</comment>
<keyword evidence="1" id="KW-0732">Signal</keyword>
<proteinExistence type="predicted"/>